<proteinExistence type="predicted"/>
<evidence type="ECO:0000256" key="5">
    <source>
        <dbReference type="PROSITE-ProRule" id="PRU00169"/>
    </source>
</evidence>
<evidence type="ECO:0000259" key="6">
    <source>
        <dbReference type="PROSITE" id="PS50109"/>
    </source>
</evidence>
<dbReference type="GO" id="GO:0009927">
    <property type="term" value="F:histidine phosphotransfer kinase activity"/>
    <property type="evidence" value="ECO:0007669"/>
    <property type="project" value="TreeGrafter"/>
</dbReference>
<gene>
    <name evidence="8" type="ORF">SAMN05444002_2906</name>
</gene>
<name>A0A1N6GYG9_9RHOB</name>
<dbReference type="InterPro" id="IPR011006">
    <property type="entry name" value="CheY-like_superfamily"/>
</dbReference>
<organism evidence="8 9">
    <name type="scientific">Vannielia litorea</name>
    <dbReference type="NCBI Taxonomy" id="1217970"/>
    <lineage>
        <taxon>Bacteria</taxon>
        <taxon>Pseudomonadati</taxon>
        <taxon>Pseudomonadota</taxon>
        <taxon>Alphaproteobacteria</taxon>
        <taxon>Rhodobacterales</taxon>
        <taxon>Paracoccaceae</taxon>
        <taxon>Vannielia</taxon>
    </lineage>
</organism>
<dbReference type="PANTHER" id="PTHR43047">
    <property type="entry name" value="TWO-COMPONENT HISTIDINE PROTEIN KINASE"/>
    <property type="match status" value="1"/>
</dbReference>
<dbReference type="Gene3D" id="3.30.565.10">
    <property type="entry name" value="Histidine kinase-like ATPase, C-terminal domain"/>
    <property type="match status" value="1"/>
</dbReference>
<dbReference type="SMART" id="SM00387">
    <property type="entry name" value="HATPase_c"/>
    <property type="match status" value="1"/>
</dbReference>
<dbReference type="InterPro" id="IPR036641">
    <property type="entry name" value="HPT_dom_sf"/>
</dbReference>
<dbReference type="PANTHER" id="PTHR43047:SF72">
    <property type="entry name" value="OSMOSENSING HISTIDINE PROTEIN KINASE SLN1"/>
    <property type="match status" value="1"/>
</dbReference>
<dbReference type="CDD" id="cd17546">
    <property type="entry name" value="REC_hyHK_CKI1_RcsC-like"/>
    <property type="match status" value="1"/>
</dbReference>
<sequence length="533" mass="56064">MAEDWSPASPAPGAGADADSAIELFSHDIRSAVNDVVSGLRLVDFSQLDPATAAQLQRVSTAGESLARLLDSALDQLGNNGSRREPEPVPLLAVLRSLERRWSGHARERSMSLRLDIAANLPTVLHLDPGALDRVLSNLLSNAFKYADWGEVLLTVDMRDGDELRFRVRDQGPGFSDSALARLFQRGGRPGGQAQPGSGLGLHIAKDIATRLGGQLQVSNASAGGAEVSLLLPRPAWAWRPAAEADAASPDAPPPLPDLSGLTALVAEDNPTNQLLFTQMLDHLGASWKLAPDGAEALRLLSGGGFDFALVDIDMPELSGTEVIARTRALAGETRLIPMLAVTAYVLQEHRERIYDAGADGILAKPVGSLAAFGQAIATLMLRTRGTAPAQINPEARGPTAHAEGENPDYCLQRLERLIAISGKDGGREFLTRLHADLCRSRALLARAGADGNSDEVRAQTHVIISLSGAVGALPLQDLANLANAAAHRAEPTESQARTLAEIDTRLGRLIAAISAEQATRFGAGSDGPGAAG</sequence>
<dbReference type="Gene3D" id="3.40.50.2300">
    <property type="match status" value="1"/>
</dbReference>
<dbReference type="InterPro" id="IPR001789">
    <property type="entry name" value="Sig_transdc_resp-reg_receiver"/>
</dbReference>
<dbReference type="EC" id="2.7.13.3" evidence="2"/>
<dbReference type="SUPFAM" id="SSF47226">
    <property type="entry name" value="Histidine-containing phosphotransfer domain, HPT domain"/>
    <property type="match status" value="1"/>
</dbReference>
<accession>A0A1N6GYG9</accession>
<dbReference type="SUPFAM" id="SSF52172">
    <property type="entry name" value="CheY-like"/>
    <property type="match status" value="1"/>
</dbReference>
<keyword evidence="9" id="KW-1185">Reference proteome</keyword>
<dbReference type="Pfam" id="PF00072">
    <property type="entry name" value="Response_reg"/>
    <property type="match status" value="1"/>
</dbReference>
<dbReference type="Proteomes" id="UP000184932">
    <property type="component" value="Unassembled WGS sequence"/>
</dbReference>
<protein>
    <recommendedName>
        <fullName evidence="2">histidine kinase</fullName>
        <ecNumber evidence="2">2.7.13.3</ecNumber>
    </recommendedName>
</protein>
<dbReference type="PROSITE" id="PS50109">
    <property type="entry name" value="HIS_KIN"/>
    <property type="match status" value="1"/>
</dbReference>
<dbReference type="OrthoDB" id="7873557at2"/>
<evidence type="ECO:0000313" key="8">
    <source>
        <dbReference type="EMBL" id="SIO12559.1"/>
    </source>
</evidence>
<keyword evidence="4" id="KW-0418">Kinase</keyword>
<dbReference type="PRINTS" id="PR00344">
    <property type="entry name" value="BCTRLSENSOR"/>
</dbReference>
<keyword evidence="3" id="KW-0808">Transferase</keyword>
<dbReference type="SMART" id="SM00448">
    <property type="entry name" value="REC"/>
    <property type="match status" value="1"/>
</dbReference>
<dbReference type="InterPro" id="IPR004358">
    <property type="entry name" value="Sig_transdc_His_kin-like_C"/>
</dbReference>
<dbReference type="GO" id="GO:0000155">
    <property type="term" value="F:phosphorelay sensor kinase activity"/>
    <property type="evidence" value="ECO:0007669"/>
    <property type="project" value="TreeGrafter"/>
</dbReference>
<evidence type="ECO:0000256" key="4">
    <source>
        <dbReference type="ARBA" id="ARBA00022777"/>
    </source>
</evidence>
<reference evidence="9" key="1">
    <citation type="submission" date="2016-11" db="EMBL/GenBank/DDBJ databases">
        <authorList>
            <person name="Varghese N."/>
            <person name="Submissions S."/>
        </authorList>
    </citation>
    <scope>NUCLEOTIDE SEQUENCE [LARGE SCALE GENOMIC DNA]</scope>
    <source>
        <strain evidence="9">DSM 29440</strain>
    </source>
</reference>
<dbReference type="RefSeq" id="WP_074256866.1">
    <property type="nucleotide sequence ID" value="NZ_FSRL01000001.1"/>
</dbReference>
<dbReference type="SUPFAM" id="SSF55874">
    <property type="entry name" value="ATPase domain of HSP90 chaperone/DNA topoisomerase II/histidine kinase"/>
    <property type="match status" value="1"/>
</dbReference>
<evidence type="ECO:0000256" key="2">
    <source>
        <dbReference type="ARBA" id="ARBA00012438"/>
    </source>
</evidence>
<dbReference type="STRING" id="1217970.SAMN05444002_2906"/>
<feature type="modified residue" description="4-aspartylphosphate" evidence="5">
    <location>
        <position position="312"/>
    </location>
</feature>
<evidence type="ECO:0000256" key="1">
    <source>
        <dbReference type="ARBA" id="ARBA00000085"/>
    </source>
</evidence>
<dbReference type="EMBL" id="FSRL01000001">
    <property type="protein sequence ID" value="SIO12559.1"/>
    <property type="molecule type" value="Genomic_DNA"/>
</dbReference>
<dbReference type="GO" id="GO:0005886">
    <property type="term" value="C:plasma membrane"/>
    <property type="evidence" value="ECO:0007669"/>
    <property type="project" value="TreeGrafter"/>
</dbReference>
<feature type="domain" description="Response regulatory" evidence="7">
    <location>
        <begin position="263"/>
        <end position="380"/>
    </location>
</feature>
<dbReference type="PROSITE" id="PS50110">
    <property type="entry name" value="RESPONSE_REGULATORY"/>
    <property type="match status" value="1"/>
</dbReference>
<feature type="domain" description="Histidine kinase" evidence="6">
    <location>
        <begin position="24"/>
        <end position="236"/>
    </location>
</feature>
<evidence type="ECO:0000259" key="7">
    <source>
        <dbReference type="PROSITE" id="PS50110"/>
    </source>
</evidence>
<evidence type="ECO:0000256" key="3">
    <source>
        <dbReference type="ARBA" id="ARBA00022679"/>
    </source>
</evidence>
<dbReference type="InterPro" id="IPR003594">
    <property type="entry name" value="HATPase_dom"/>
</dbReference>
<dbReference type="InterPro" id="IPR036890">
    <property type="entry name" value="HATPase_C_sf"/>
</dbReference>
<keyword evidence="5" id="KW-0597">Phosphoprotein</keyword>
<evidence type="ECO:0000313" key="9">
    <source>
        <dbReference type="Proteomes" id="UP000184932"/>
    </source>
</evidence>
<dbReference type="InterPro" id="IPR005467">
    <property type="entry name" value="His_kinase_dom"/>
</dbReference>
<dbReference type="Pfam" id="PF02518">
    <property type="entry name" value="HATPase_c"/>
    <property type="match status" value="1"/>
</dbReference>
<comment type="catalytic activity">
    <reaction evidence="1">
        <text>ATP + protein L-histidine = ADP + protein N-phospho-L-histidine.</text>
        <dbReference type="EC" id="2.7.13.3"/>
    </reaction>
</comment>
<dbReference type="AlphaFoldDB" id="A0A1N6GYG9"/>